<proteinExistence type="predicted"/>
<organism evidence="1 2">
    <name type="scientific">Scophthalmus maximus</name>
    <name type="common">Turbot</name>
    <name type="synonym">Psetta maxima</name>
    <dbReference type="NCBI Taxonomy" id="52904"/>
    <lineage>
        <taxon>Eukaryota</taxon>
        <taxon>Metazoa</taxon>
        <taxon>Chordata</taxon>
        <taxon>Craniata</taxon>
        <taxon>Vertebrata</taxon>
        <taxon>Euteleostomi</taxon>
        <taxon>Actinopterygii</taxon>
        <taxon>Neopterygii</taxon>
        <taxon>Teleostei</taxon>
        <taxon>Neoteleostei</taxon>
        <taxon>Acanthomorphata</taxon>
        <taxon>Carangaria</taxon>
        <taxon>Pleuronectiformes</taxon>
        <taxon>Pleuronectoidei</taxon>
        <taxon>Scophthalmidae</taxon>
        <taxon>Scophthalmus</taxon>
    </lineage>
</organism>
<comment type="caution">
    <text evidence="1">The sequence shown here is derived from an EMBL/GenBank/DDBJ whole genome shotgun (WGS) entry which is preliminary data.</text>
</comment>
<dbReference type="AlphaFoldDB" id="A0A6A4SF50"/>
<dbReference type="EMBL" id="VEVO01000015">
    <property type="protein sequence ID" value="KAF0030848.1"/>
    <property type="molecule type" value="Genomic_DNA"/>
</dbReference>
<evidence type="ECO:0000313" key="2">
    <source>
        <dbReference type="Proteomes" id="UP000438429"/>
    </source>
</evidence>
<protein>
    <submittedName>
        <fullName evidence="1">Uncharacterized protein</fullName>
    </submittedName>
</protein>
<dbReference type="Proteomes" id="UP000438429">
    <property type="component" value="Unassembled WGS sequence"/>
</dbReference>
<sequence length="95" mass="10794">MLLCDFRRVNFQTWHHKRELLLYCVVVTSTETRMDLELHQRHTKDDSPAANRRLASELAPLTLSDANLVSIVATGCCDTRVRALSLNVSVLLQTD</sequence>
<name>A0A6A4SF50_SCOMX</name>
<gene>
    <name evidence="1" type="ORF">F2P81_017579</name>
</gene>
<reference evidence="1 2" key="1">
    <citation type="submission" date="2019-06" db="EMBL/GenBank/DDBJ databases">
        <title>Draft genomes of female and male turbot (Scophthalmus maximus).</title>
        <authorList>
            <person name="Xu H."/>
            <person name="Xu X.-W."/>
            <person name="Shao C."/>
            <person name="Chen S."/>
        </authorList>
    </citation>
    <scope>NUCLEOTIDE SEQUENCE [LARGE SCALE GENOMIC DNA]</scope>
    <source>
        <strain evidence="1">Ysfricsl-2016a</strain>
        <tissue evidence="1">Blood</tissue>
    </source>
</reference>
<evidence type="ECO:0000313" key="1">
    <source>
        <dbReference type="EMBL" id="KAF0030848.1"/>
    </source>
</evidence>
<accession>A0A6A4SF50</accession>